<dbReference type="EMBL" id="SIDB01000002">
    <property type="protein sequence ID" value="KAI3436459.1"/>
    <property type="molecule type" value="Genomic_DNA"/>
</dbReference>
<dbReference type="Proteomes" id="UP001055712">
    <property type="component" value="Unassembled WGS sequence"/>
</dbReference>
<comment type="similarity">
    <text evidence="1">Belongs to the MAF1 family.</text>
</comment>
<dbReference type="InterPro" id="IPR038564">
    <property type="entry name" value="Maf1_sf"/>
</dbReference>
<dbReference type="PANTHER" id="PTHR22504">
    <property type="entry name" value="REPRESSOR OF RNA POLYMERASE III TRANSCRIPTION MAF1"/>
    <property type="match status" value="1"/>
</dbReference>
<dbReference type="GO" id="GO:0000994">
    <property type="term" value="F:RNA polymerase III core binding"/>
    <property type="evidence" value="ECO:0007669"/>
    <property type="project" value="TreeGrafter"/>
</dbReference>
<sequence length="235" mass="26276">MKFLDIAPLSRLNSFLDSVDVGDLIVKGDLEAYSCKLAGLDKKLSRSLEEEVAGSGSPSCLSLSKSPVGPLHETSSRKTLVYLILTLNHIYPDYDFSLLRAHHFKKEDGVSPIEETIDAHLVEASKVWETTPGFGEEPLLDCLWSSIDEAIALKECDVYSYKSDMESDPFGEKGSVWSFNYFFYNRKAKRILYFSCRGLSKTAVELSVTTDYKYNTDDEGEEVDAATSMANEMDL</sequence>
<dbReference type="GO" id="GO:0005634">
    <property type="term" value="C:nucleus"/>
    <property type="evidence" value="ECO:0007669"/>
    <property type="project" value="UniProtKB-SubCell"/>
</dbReference>
<dbReference type="OrthoDB" id="277029at2759"/>
<keyword evidence="1" id="KW-0678">Repressor</keyword>
<accession>A0A9D4TWM5</accession>
<keyword evidence="1" id="KW-0805">Transcription regulation</keyword>
<keyword evidence="1" id="KW-0539">Nucleus</keyword>
<gene>
    <name evidence="2" type="ORF">D9Q98_005876</name>
</gene>
<reference evidence="2" key="2">
    <citation type="submission" date="2020-11" db="EMBL/GenBank/DDBJ databases">
        <authorList>
            <person name="Cecchin M."/>
            <person name="Marcolungo L."/>
            <person name="Rossato M."/>
            <person name="Girolomoni L."/>
            <person name="Cosentino E."/>
            <person name="Cuine S."/>
            <person name="Li-Beisson Y."/>
            <person name="Delledonne M."/>
            <person name="Ballottari M."/>
        </authorList>
    </citation>
    <scope>NUCLEOTIDE SEQUENCE</scope>
    <source>
        <strain evidence="2">211/11P</strain>
        <tissue evidence="2">Whole cell</tissue>
    </source>
</reference>
<comment type="subcellular location">
    <subcellularLocation>
        <location evidence="1">Nucleus</location>
    </subcellularLocation>
</comment>
<evidence type="ECO:0000313" key="3">
    <source>
        <dbReference type="Proteomes" id="UP001055712"/>
    </source>
</evidence>
<dbReference type="PANTHER" id="PTHR22504:SF0">
    <property type="entry name" value="REPRESSOR OF RNA POLYMERASE III TRANSCRIPTION MAF1 HOMOLOG"/>
    <property type="match status" value="1"/>
</dbReference>
<evidence type="ECO:0000313" key="2">
    <source>
        <dbReference type="EMBL" id="KAI3436459.1"/>
    </source>
</evidence>
<proteinExistence type="inferred from homology"/>
<name>A0A9D4TWM5_CHLVU</name>
<dbReference type="GO" id="GO:0016480">
    <property type="term" value="P:negative regulation of transcription by RNA polymerase III"/>
    <property type="evidence" value="ECO:0007669"/>
    <property type="project" value="UniProtKB-UniRule"/>
</dbReference>
<dbReference type="FunFam" id="3.40.1000.50:FF:000003">
    <property type="entry name" value="Repressor of RNA polymerase III transcription MAF1"/>
    <property type="match status" value="1"/>
</dbReference>
<protein>
    <recommendedName>
        <fullName evidence="1">Repressor of RNA polymerase III transcription</fullName>
    </recommendedName>
</protein>
<dbReference type="PIRSF" id="PIRSF037240">
    <property type="entry name" value="RNA_polIII_Trep_MAF1"/>
    <property type="match status" value="1"/>
</dbReference>
<dbReference type="Gene3D" id="3.40.1000.50">
    <property type="entry name" value="Repressor of RNA polymerase III transcription Maf1"/>
    <property type="match status" value="1"/>
</dbReference>
<evidence type="ECO:0000256" key="1">
    <source>
        <dbReference type="PIRNR" id="PIRNR037240"/>
    </source>
</evidence>
<reference evidence="2" key="1">
    <citation type="journal article" date="2019" name="Plant J.">
        <title>Chlorella vulgaris genome assembly and annotation reveals the molecular basis for metabolic acclimation to high light conditions.</title>
        <authorList>
            <person name="Cecchin M."/>
            <person name="Marcolungo L."/>
            <person name="Rossato M."/>
            <person name="Girolomoni L."/>
            <person name="Cosentino E."/>
            <person name="Cuine S."/>
            <person name="Li-Beisson Y."/>
            <person name="Delledonne M."/>
            <person name="Ballottari M."/>
        </authorList>
    </citation>
    <scope>NUCLEOTIDE SEQUENCE</scope>
    <source>
        <strain evidence="2">211/11P</strain>
    </source>
</reference>
<dbReference type="InterPro" id="IPR015257">
    <property type="entry name" value="Maf1"/>
</dbReference>
<keyword evidence="3" id="KW-1185">Reference proteome</keyword>
<dbReference type="AlphaFoldDB" id="A0A9D4TWM5"/>
<organism evidence="2 3">
    <name type="scientific">Chlorella vulgaris</name>
    <name type="common">Green alga</name>
    <dbReference type="NCBI Taxonomy" id="3077"/>
    <lineage>
        <taxon>Eukaryota</taxon>
        <taxon>Viridiplantae</taxon>
        <taxon>Chlorophyta</taxon>
        <taxon>core chlorophytes</taxon>
        <taxon>Trebouxiophyceae</taxon>
        <taxon>Chlorellales</taxon>
        <taxon>Chlorellaceae</taxon>
        <taxon>Chlorella clade</taxon>
        <taxon>Chlorella</taxon>
    </lineage>
</organism>
<keyword evidence="1" id="KW-0804">Transcription</keyword>
<dbReference type="Pfam" id="PF09174">
    <property type="entry name" value="Maf1"/>
    <property type="match status" value="1"/>
</dbReference>
<comment type="caution">
    <text evidence="2">The sequence shown here is derived from an EMBL/GenBank/DDBJ whole genome shotgun (WGS) entry which is preliminary data.</text>
</comment>